<dbReference type="EMBL" id="CAUYUJ010015691">
    <property type="protein sequence ID" value="CAK0857012.1"/>
    <property type="molecule type" value="Genomic_DNA"/>
</dbReference>
<gene>
    <name evidence="2" type="ORF">PCOR1329_LOCUS47240</name>
</gene>
<evidence type="ECO:0000313" key="3">
    <source>
        <dbReference type="Proteomes" id="UP001189429"/>
    </source>
</evidence>
<sequence length="202" mass="21885">MSSPTIDAPTNDASALERPASAKDQASGSPAAELASSLSFKERICDRLRSLCRGHEEAAVLADYVATLAEARRNWEEELAVELKKVFKTTVQAQAFISWVRALKATNTPKAAEGGASREADGDALARSPQLAQLPASAPKPREAARLPGTNKNELLKSMTQQLQLILTKLNDKSITDDTKEKYQTLAHSIKTQMAKITTQPQ</sequence>
<proteinExistence type="predicted"/>
<dbReference type="Proteomes" id="UP001189429">
    <property type="component" value="Unassembled WGS sequence"/>
</dbReference>
<organism evidence="2 3">
    <name type="scientific">Prorocentrum cordatum</name>
    <dbReference type="NCBI Taxonomy" id="2364126"/>
    <lineage>
        <taxon>Eukaryota</taxon>
        <taxon>Sar</taxon>
        <taxon>Alveolata</taxon>
        <taxon>Dinophyceae</taxon>
        <taxon>Prorocentrales</taxon>
        <taxon>Prorocentraceae</taxon>
        <taxon>Prorocentrum</taxon>
    </lineage>
</organism>
<name>A0ABN9UC70_9DINO</name>
<reference evidence="2" key="1">
    <citation type="submission" date="2023-10" db="EMBL/GenBank/DDBJ databases">
        <authorList>
            <person name="Chen Y."/>
            <person name="Shah S."/>
            <person name="Dougan E. K."/>
            <person name="Thang M."/>
            <person name="Chan C."/>
        </authorList>
    </citation>
    <scope>NUCLEOTIDE SEQUENCE [LARGE SCALE GENOMIC DNA]</scope>
</reference>
<evidence type="ECO:0000256" key="1">
    <source>
        <dbReference type="SAM" id="MobiDB-lite"/>
    </source>
</evidence>
<feature type="region of interest" description="Disordered" evidence="1">
    <location>
        <begin position="1"/>
        <end position="32"/>
    </location>
</feature>
<protein>
    <submittedName>
        <fullName evidence="2">Uncharacterized protein</fullName>
    </submittedName>
</protein>
<comment type="caution">
    <text evidence="2">The sequence shown here is derived from an EMBL/GenBank/DDBJ whole genome shotgun (WGS) entry which is preliminary data.</text>
</comment>
<evidence type="ECO:0000313" key="2">
    <source>
        <dbReference type="EMBL" id="CAK0857012.1"/>
    </source>
</evidence>
<accession>A0ABN9UC70</accession>
<feature type="non-terminal residue" evidence="2">
    <location>
        <position position="202"/>
    </location>
</feature>
<keyword evidence="3" id="KW-1185">Reference proteome</keyword>